<dbReference type="GO" id="GO:0030288">
    <property type="term" value="C:outer membrane-bounded periplasmic space"/>
    <property type="evidence" value="ECO:0007669"/>
    <property type="project" value="InterPro"/>
</dbReference>
<dbReference type="EMBL" id="BMED01000001">
    <property type="protein sequence ID" value="GGC63235.1"/>
    <property type="molecule type" value="Genomic_DNA"/>
</dbReference>
<evidence type="ECO:0000313" key="6">
    <source>
        <dbReference type="EMBL" id="GGC63235.1"/>
    </source>
</evidence>
<keyword evidence="3" id="KW-0813">Transport</keyword>
<comment type="similarity">
    <text evidence="2">Belongs to the bacterial solute-binding protein 7 family.</text>
</comment>
<reference evidence="6" key="1">
    <citation type="journal article" date="2014" name="Int. J. Syst. Evol. Microbiol.">
        <title>Complete genome sequence of Corynebacterium casei LMG S-19264T (=DSM 44701T), isolated from a smear-ripened cheese.</title>
        <authorList>
            <consortium name="US DOE Joint Genome Institute (JGI-PGF)"/>
            <person name="Walter F."/>
            <person name="Albersmeier A."/>
            <person name="Kalinowski J."/>
            <person name="Ruckert C."/>
        </authorList>
    </citation>
    <scope>NUCLEOTIDE SEQUENCE</scope>
    <source>
        <strain evidence="6">CGMCC 1.10998</strain>
    </source>
</reference>
<evidence type="ECO:0000256" key="1">
    <source>
        <dbReference type="ARBA" id="ARBA00004196"/>
    </source>
</evidence>
<dbReference type="NCBIfam" id="TIGR00787">
    <property type="entry name" value="dctP"/>
    <property type="match status" value="1"/>
</dbReference>
<evidence type="ECO:0000256" key="2">
    <source>
        <dbReference type="ARBA" id="ARBA00009023"/>
    </source>
</evidence>
<comment type="caution">
    <text evidence="6">The sequence shown here is derived from an EMBL/GenBank/DDBJ whole genome shotgun (WGS) entry which is preliminary data.</text>
</comment>
<feature type="signal peptide" evidence="5">
    <location>
        <begin position="1"/>
        <end position="32"/>
    </location>
</feature>
<dbReference type="Gene3D" id="3.40.190.170">
    <property type="entry name" value="Bacterial extracellular solute-binding protein, family 7"/>
    <property type="match status" value="1"/>
</dbReference>
<dbReference type="PANTHER" id="PTHR33376:SF4">
    <property type="entry name" value="SIALIC ACID-BINDING PERIPLASMIC PROTEIN SIAP"/>
    <property type="match status" value="1"/>
</dbReference>
<dbReference type="Pfam" id="PF03480">
    <property type="entry name" value="DctP"/>
    <property type="match status" value="1"/>
</dbReference>
<dbReference type="Proteomes" id="UP000637423">
    <property type="component" value="Unassembled WGS sequence"/>
</dbReference>
<keyword evidence="7" id="KW-1185">Reference proteome</keyword>
<evidence type="ECO:0000256" key="5">
    <source>
        <dbReference type="SAM" id="SignalP"/>
    </source>
</evidence>
<accession>A0A916U8M4</accession>
<organism evidence="6 7">
    <name type="scientific">Undibacterium terreum</name>
    <dbReference type="NCBI Taxonomy" id="1224302"/>
    <lineage>
        <taxon>Bacteria</taxon>
        <taxon>Pseudomonadati</taxon>
        <taxon>Pseudomonadota</taxon>
        <taxon>Betaproteobacteria</taxon>
        <taxon>Burkholderiales</taxon>
        <taxon>Oxalobacteraceae</taxon>
        <taxon>Undibacterium</taxon>
    </lineage>
</organism>
<name>A0A916U8M4_9BURK</name>
<dbReference type="PROSITE" id="PS51318">
    <property type="entry name" value="TAT"/>
    <property type="match status" value="1"/>
</dbReference>
<dbReference type="AlphaFoldDB" id="A0A916U8M4"/>
<feature type="chain" id="PRO_5037449357" evidence="5">
    <location>
        <begin position="33"/>
        <end position="342"/>
    </location>
</feature>
<dbReference type="PANTHER" id="PTHR33376">
    <property type="match status" value="1"/>
</dbReference>
<comment type="subcellular location">
    <subcellularLocation>
        <location evidence="1">Cell envelope</location>
    </subcellularLocation>
</comment>
<evidence type="ECO:0000313" key="7">
    <source>
        <dbReference type="Proteomes" id="UP000637423"/>
    </source>
</evidence>
<dbReference type="PIRSF" id="PIRSF006470">
    <property type="entry name" value="DctB"/>
    <property type="match status" value="1"/>
</dbReference>
<dbReference type="NCBIfam" id="NF037995">
    <property type="entry name" value="TRAP_S1"/>
    <property type="match status" value="1"/>
</dbReference>
<gene>
    <name evidence="6" type="ORF">GCM10011396_07740</name>
</gene>
<proteinExistence type="inferred from homology"/>
<dbReference type="CDD" id="cd13603">
    <property type="entry name" value="PBP2_TRAP_Siap_TeaA_like"/>
    <property type="match status" value="1"/>
</dbReference>
<sequence>MQNKQRRQFLSNASKLSLGAVAASLSGASAFAQTAEYNLKFASNLPITHPLNVRAKEAADAIRKDTNGRVSIQIFPSSQLGTDTDMLSQVRSGAIDFFTLSGLILSTLVPVASINGIGFAWKDYQQVWPAMDGELGAFIRSNIEKANLHPFEKIWDNGFRQITSSSKPINTPADLKGFKIRVPVSPLWTSMFKAFDAAPASINFGEVYSALQTKVVDGEENPLAVIQTAKLYEVQKFCSQTNHMWDGFWLLASGKNWVKLPKDIQAIITKHFNNAAINERDDVRRLNNTLEVELKTKGLTFNTVNPDSFRAALKKSGFYAEWKKKYGPEAWALLEKYTGKLE</sequence>
<evidence type="ECO:0000256" key="3">
    <source>
        <dbReference type="ARBA" id="ARBA00022448"/>
    </source>
</evidence>
<dbReference type="GO" id="GO:0055085">
    <property type="term" value="P:transmembrane transport"/>
    <property type="evidence" value="ECO:0007669"/>
    <property type="project" value="InterPro"/>
</dbReference>
<reference evidence="6" key="2">
    <citation type="submission" date="2020-09" db="EMBL/GenBank/DDBJ databases">
        <authorList>
            <person name="Sun Q."/>
            <person name="Zhou Y."/>
        </authorList>
    </citation>
    <scope>NUCLEOTIDE SEQUENCE</scope>
    <source>
        <strain evidence="6">CGMCC 1.10998</strain>
    </source>
</reference>
<protein>
    <submittedName>
        <fullName evidence="6">ABC transporter substrate-binding protein</fullName>
    </submittedName>
</protein>
<dbReference type="InterPro" id="IPR038404">
    <property type="entry name" value="TRAP_DctP_sf"/>
</dbReference>
<dbReference type="InterPro" id="IPR004682">
    <property type="entry name" value="TRAP_DctP"/>
</dbReference>
<evidence type="ECO:0000256" key="4">
    <source>
        <dbReference type="ARBA" id="ARBA00022729"/>
    </source>
</evidence>
<keyword evidence="4 5" id="KW-0732">Signal</keyword>
<dbReference type="RefSeq" id="WP_188564641.1">
    <property type="nucleotide sequence ID" value="NZ_BMED01000001.1"/>
</dbReference>
<dbReference type="InterPro" id="IPR018389">
    <property type="entry name" value="DctP_fam"/>
</dbReference>
<dbReference type="InterPro" id="IPR006311">
    <property type="entry name" value="TAT_signal"/>
</dbReference>